<dbReference type="AlphaFoldDB" id="A0A5B7FSU1"/>
<gene>
    <name evidence="2" type="ORF">E2C01_043389</name>
</gene>
<evidence type="ECO:0000313" key="2">
    <source>
        <dbReference type="EMBL" id="MPC49582.1"/>
    </source>
</evidence>
<accession>A0A5B7FSU1</accession>
<sequence>MKNTLGMIQAEILTLLCVQHTRDESDMETENQHNTSSANWRGQHSN</sequence>
<dbReference type="EMBL" id="VSRR010008968">
    <property type="protein sequence ID" value="MPC49582.1"/>
    <property type="molecule type" value="Genomic_DNA"/>
</dbReference>
<reference evidence="2 3" key="1">
    <citation type="submission" date="2019-05" db="EMBL/GenBank/DDBJ databases">
        <title>Another draft genome of Portunus trituberculatus and its Hox gene families provides insights of decapod evolution.</title>
        <authorList>
            <person name="Jeong J.-H."/>
            <person name="Song I."/>
            <person name="Kim S."/>
            <person name="Choi T."/>
            <person name="Kim D."/>
            <person name="Ryu S."/>
            <person name="Kim W."/>
        </authorList>
    </citation>
    <scope>NUCLEOTIDE SEQUENCE [LARGE SCALE GENOMIC DNA]</scope>
    <source>
        <tissue evidence="2">Muscle</tissue>
    </source>
</reference>
<name>A0A5B7FSU1_PORTR</name>
<evidence type="ECO:0000256" key="1">
    <source>
        <dbReference type="SAM" id="MobiDB-lite"/>
    </source>
</evidence>
<dbReference type="Proteomes" id="UP000324222">
    <property type="component" value="Unassembled WGS sequence"/>
</dbReference>
<organism evidence="2 3">
    <name type="scientific">Portunus trituberculatus</name>
    <name type="common">Swimming crab</name>
    <name type="synonym">Neptunus trituberculatus</name>
    <dbReference type="NCBI Taxonomy" id="210409"/>
    <lineage>
        <taxon>Eukaryota</taxon>
        <taxon>Metazoa</taxon>
        <taxon>Ecdysozoa</taxon>
        <taxon>Arthropoda</taxon>
        <taxon>Crustacea</taxon>
        <taxon>Multicrustacea</taxon>
        <taxon>Malacostraca</taxon>
        <taxon>Eumalacostraca</taxon>
        <taxon>Eucarida</taxon>
        <taxon>Decapoda</taxon>
        <taxon>Pleocyemata</taxon>
        <taxon>Brachyura</taxon>
        <taxon>Eubrachyura</taxon>
        <taxon>Portunoidea</taxon>
        <taxon>Portunidae</taxon>
        <taxon>Portuninae</taxon>
        <taxon>Portunus</taxon>
    </lineage>
</organism>
<feature type="region of interest" description="Disordered" evidence="1">
    <location>
        <begin position="23"/>
        <end position="46"/>
    </location>
</feature>
<comment type="caution">
    <text evidence="2">The sequence shown here is derived from an EMBL/GenBank/DDBJ whole genome shotgun (WGS) entry which is preliminary data.</text>
</comment>
<feature type="compositionally biased region" description="Polar residues" evidence="1">
    <location>
        <begin position="32"/>
        <end position="46"/>
    </location>
</feature>
<keyword evidence="3" id="KW-1185">Reference proteome</keyword>
<protein>
    <submittedName>
        <fullName evidence="2">Uncharacterized protein</fullName>
    </submittedName>
</protein>
<evidence type="ECO:0000313" key="3">
    <source>
        <dbReference type="Proteomes" id="UP000324222"/>
    </source>
</evidence>
<proteinExistence type="predicted"/>